<reference evidence="1 2" key="1">
    <citation type="journal article" date="2012" name="Stand. Genomic Sci.">
        <title>Complete genome sequence of Marinomonas posidonica type strain (IVIA-Po-181(T)).</title>
        <authorList>
            <person name="Lucas-Elio P."/>
            <person name="Goodwin L."/>
            <person name="Woyke T."/>
            <person name="Pitluck S."/>
            <person name="Nolan M."/>
            <person name="Kyrpides N.C."/>
            <person name="Detter J.C."/>
            <person name="Copeland A."/>
            <person name="Lu M."/>
            <person name="Bruce D."/>
            <person name="Detter C."/>
            <person name="Tapia R."/>
            <person name="Han S."/>
            <person name="Land M.L."/>
            <person name="Ivanova N."/>
            <person name="Mikhailova N."/>
            <person name="Johnston A.W."/>
            <person name="Sanchez-Amat A."/>
        </authorList>
    </citation>
    <scope>NUCLEOTIDE SEQUENCE [LARGE SCALE GENOMIC DNA]</scope>
    <source>
        <strain evidence="2">CECT 7376 / NCIMB 14433 / IVIA-Po-181</strain>
    </source>
</reference>
<dbReference type="AlphaFoldDB" id="F6D0S2"/>
<name>F6D0S2_MARPP</name>
<dbReference type="STRING" id="491952.Mar181_2925"/>
<keyword evidence="2" id="KW-1185">Reference proteome</keyword>
<dbReference type="HOGENOM" id="CLU_920721_0_0_6"/>
<organism evidence="1 2">
    <name type="scientific">Marinomonas posidonica (strain CECT 7376 / NCIMB 14433 / IVIA-Po-181)</name>
    <dbReference type="NCBI Taxonomy" id="491952"/>
    <lineage>
        <taxon>Bacteria</taxon>
        <taxon>Pseudomonadati</taxon>
        <taxon>Pseudomonadota</taxon>
        <taxon>Gammaproteobacteria</taxon>
        <taxon>Oceanospirillales</taxon>
        <taxon>Oceanospirillaceae</taxon>
        <taxon>Marinomonas</taxon>
    </lineage>
</organism>
<sequence length="302" mass="33752">MSKMAKAVSFLILAACVAIFALYLIQKFGAEYAEEKIQQRITAAGLKAFIEYDSVHLDPFTLTPSLENVRFGLKSAPWLNFARISFNSYLFKQPNLDVDFWIKDTPVDQLSRDTAAWFRQAGLEQVLGKGSFQSTLDGDILQSHLNLDIKDAGKLDLISHTQLATQDLSLVDLRTDLLASVALGQPEAVLYLYGEQLSIDQLSVTYQDTGLAQHLSGDWPQRLREWRIAKLEHLMDQLKLAPQGTSNALALARTLDQYLLNPTQVSLTFSPNEAMNLKQLALIAEQKMLARQAKLKVTLLAN</sequence>
<evidence type="ECO:0000313" key="2">
    <source>
        <dbReference type="Proteomes" id="UP000009230"/>
    </source>
</evidence>
<dbReference type="KEGG" id="mpc:Mar181_2925"/>
<dbReference type="Proteomes" id="UP000009230">
    <property type="component" value="Chromosome"/>
</dbReference>
<dbReference type="EMBL" id="CP002771">
    <property type="protein sequence ID" value="AEF55954.1"/>
    <property type="molecule type" value="Genomic_DNA"/>
</dbReference>
<gene>
    <name evidence="1" type="ordered locus">Mar181_2925</name>
</gene>
<protein>
    <submittedName>
        <fullName evidence="1">Uncharacterized protein</fullName>
    </submittedName>
</protein>
<evidence type="ECO:0000313" key="1">
    <source>
        <dbReference type="EMBL" id="AEF55954.1"/>
    </source>
</evidence>
<accession>F6D0S2</accession>
<proteinExistence type="predicted"/>